<dbReference type="InterPro" id="IPR050358">
    <property type="entry name" value="RSE1/DDB1/CFT1"/>
</dbReference>
<keyword evidence="3" id="KW-1185">Reference proteome</keyword>
<dbReference type="Pfam" id="PF10433">
    <property type="entry name" value="Beta-prop_RSE1_1st"/>
    <property type="match status" value="1"/>
</dbReference>
<proteinExistence type="predicted"/>
<evidence type="ECO:0000313" key="2">
    <source>
        <dbReference type="EMBL" id="GJN12976.1"/>
    </source>
</evidence>
<dbReference type="AlphaFoldDB" id="A0AAV5DRI4"/>
<reference evidence="2" key="1">
    <citation type="journal article" date="2018" name="DNA Res.">
        <title>Multiple hybrid de novo genome assembly of finger millet, an orphan allotetraploid crop.</title>
        <authorList>
            <person name="Hatakeyama M."/>
            <person name="Aluri S."/>
            <person name="Balachadran M.T."/>
            <person name="Sivarajan S.R."/>
            <person name="Patrignani A."/>
            <person name="Gruter S."/>
            <person name="Poveda L."/>
            <person name="Shimizu-Inatsugi R."/>
            <person name="Baeten J."/>
            <person name="Francoijs K.J."/>
            <person name="Nataraja K.N."/>
            <person name="Reddy Y.A.N."/>
            <person name="Phadnis S."/>
            <person name="Ravikumar R.L."/>
            <person name="Schlapbach R."/>
            <person name="Sreeman S.M."/>
            <person name="Shimizu K.K."/>
        </authorList>
    </citation>
    <scope>NUCLEOTIDE SEQUENCE</scope>
</reference>
<feature type="domain" description="RSE1/DDB1/CPSF1 first beta-propeller" evidence="1">
    <location>
        <begin position="62"/>
        <end position="194"/>
    </location>
</feature>
<dbReference type="InterPro" id="IPR015943">
    <property type="entry name" value="WD40/YVTN_repeat-like_dom_sf"/>
</dbReference>
<accession>A0AAV5DRI4</accession>
<name>A0AAV5DRI4_ELECO</name>
<protein>
    <recommendedName>
        <fullName evidence="1">RSE1/DDB1/CPSF1 first beta-propeller domain-containing protein</fullName>
    </recommendedName>
</protein>
<dbReference type="EMBL" id="BQKI01000029">
    <property type="protein sequence ID" value="GJN12976.1"/>
    <property type="molecule type" value="Genomic_DNA"/>
</dbReference>
<dbReference type="Gene3D" id="2.130.10.10">
    <property type="entry name" value="YVTN repeat-like/Quinoprotein amine dehydrogenase"/>
    <property type="match status" value="1"/>
</dbReference>
<evidence type="ECO:0000313" key="3">
    <source>
        <dbReference type="Proteomes" id="UP001054889"/>
    </source>
</evidence>
<organism evidence="2 3">
    <name type="scientific">Eleusine coracana subsp. coracana</name>
    <dbReference type="NCBI Taxonomy" id="191504"/>
    <lineage>
        <taxon>Eukaryota</taxon>
        <taxon>Viridiplantae</taxon>
        <taxon>Streptophyta</taxon>
        <taxon>Embryophyta</taxon>
        <taxon>Tracheophyta</taxon>
        <taxon>Spermatophyta</taxon>
        <taxon>Magnoliopsida</taxon>
        <taxon>Liliopsida</taxon>
        <taxon>Poales</taxon>
        <taxon>Poaceae</taxon>
        <taxon>PACMAD clade</taxon>
        <taxon>Chloridoideae</taxon>
        <taxon>Cynodonteae</taxon>
        <taxon>Eleusininae</taxon>
        <taxon>Eleusine</taxon>
    </lineage>
</organism>
<comment type="caution">
    <text evidence="2">The sequence shown here is derived from an EMBL/GenBank/DDBJ whole genome shotgun (WGS) entry which is preliminary data.</text>
</comment>
<dbReference type="InterPro" id="IPR018846">
    <property type="entry name" value="Beta-prop_RSE1/DDB1/CPSF1_1st"/>
</dbReference>
<sequence length="371" mass="40525">MPLLFLDIPGYIEPVLVILHEQEPTWAGRISSKYHTCMISAFSISMSLKQHPMIWSAADLPYDAYQILAVPPPISGVLVICANSIHYRSQSTSCSLALNSFASQPDGSPEIPKTSFHAELDVAKATWLSHDIVMFSSKNGEILLLTVVYDGRSVQRLDLMKSKASVLSSGVTTIGRSFFFLGSRLADSLLVQFSCGVSPSALPGLTDESADTEGDLPFSKRLKRTPSDVLQDVTSVEELSFHNNNMVPNSLDSAEIIDILESRLPVRLLFCEAKNDEFSANISFIVRDALINVGPLKDFAYGLRTNSDPNAVGVAKQSNYELISNLLAAIVQGERSESAALLDVDEFADFIGDQQGVARTPLLLLHWMVAE</sequence>
<gene>
    <name evidence="2" type="primary">ga31306</name>
    <name evidence="2" type="ORF">PR202_ga31306</name>
</gene>
<evidence type="ECO:0000259" key="1">
    <source>
        <dbReference type="Pfam" id="PF10433"/>
    </source>
</evidence>
<dbReference type="PANTHER" id="PTHR10644">
    <property type="entry name" value="DNA REPAIR/RNA PROCESSING CPSF FAMILY"/>
    <property type="match status" value="1"/>
</dbReference>
<dbReference type="Proteomes" id="UP001054889">
    <property type="component" value="Unassembled WGS sequence"/>
</dbReference>
<reference evidence="2" key="2">
    <citation type="submission" date="2021-12" db="EMBL/GenBank/DDBJ databases">
        <title>Resequencing data analysis of finger millet.</title>
        <authorList>
            <person name="Hatakeyama M."/>
            <person name="Aluri S."/>
            <person name="Balachadran M.T."/>
            <person name="Sivarajan S.R."/>
            <person name="Poveda L."/>
            <person name="Shimizu-Inatsugi R."/>
            <person name="Schlapbach R."/>
            <person name="Sreeman S.M."/>
            <person name="Shimizu K.K."/>
        </authorList>
    </citation>
    <scope>NUCLEOTIDE SEQUENCE</scope>
</reference>